<organism evidence="1 2">
    <name type="scientific">Ornithorhynchus anatinus</name>
    <name type="common">Duckbill platypus</name>
    <dbReference type="NCBI Taxonomy" id="9258"/>
    <lineage>
        <taxon>Eukaryota</taxon>
        <taxon>Metazoa</taxon>
        <taxon>Chordata</taxon>
        <taxon>Craniata</taxon>
        <taxon>Vertebrata</taxon>
        <taxon>Euteleostomi</taxon>
        <taxon>Mammalia</taxon>
        <taxon>Monotremata</taxon>
        <taxon>Ornithorhynchidae</taxon>
        <taxon>Ornithorhynchus</taxon>
    </lineage>
</organism>
<accession>A0A6I8N7W6</accession>
<dbReference type="OrthoDB" id="10045727at2759"/>
<keyword evidence="2" id="KW-1185">Reference proteome</keyword>
<reference evidence="1" key="1">
    <citation type="submission" date="2025-08" db="UniProtKB">
        <authorList>
            <consortium name="Ensembl"/>
        </authorList>
    </citation>
    <scope>IDENTIFICATION</scope>
    <source>
        <strain evidence="1">Glennie</strain>
    </source>
</reference>
<dbReference type="OMA" id="TWQPRES"/>
<dbReference type="PANTHER" id="PTHR35665:SF1">
    <property type="entry name" value="PROTEIN LKAAEAR1"/>
    <property type="match status" value="1"/>
</dbReference>
<sequence length="165" mass="19276">MAEAEPKKESSKHHRALTSKDLVAPSVKQMIRYHMFVEPSELQNEAKLLSSGNFPEVHKKILNLNTWQPRESEKERQAQQIGVLRAAEARNRIRALRLRYVHMRAQEIKYLIINQESAQAALRLEALLLPYMNPQKLPDDLDQNQRRRVESILEDTEGLTLMRRT</sequence>
<evidence type="ECO:0000313" key="2">
    <source>
        <dbReference type="Proteomes" id="UP000002279"/>
    </source>
</evidence>
<dbReference type="InterPro" id="IPR029152">
    <property type="entry name" value="LKAAEAR1"/>
</dbReference>
<dbReference type="CTD" id="198437"/>
<dbReference type="RefSeq" id="XP_028926866.1">
    <property type="nucleotide sequence ID" value="XM_029071033.2"/>
</dbReference>
<dbReference type="Proteomes" id="UP000002279">
    <property type="component" value="Unplaced"/>
</dbReference>
<evidence type="ECO:0000313" key="1">
    <source>
        <dbReference type="Ensembl" id="ENSOANP00000036890.1"/>
    </source>
</evidence>
<protein>
    <submittedName>
        <fullName evidence="1">LKAAEAR motif containing 1</fullName>
    </submittedName>
</protein>
<gene>
    <name evidence="1" type="primary">LKAAEAR1</name>
</gene>
<dbReference type="Pfam" id="PF15478">
    <property type="entry name" value="LKAAEAR"/>
    <property type="match status" value="1"/>
</dbReference>
<proteinExistence type="predicted"/>
<dbReference type="FunCoup" id="A0A6I8N7W6">
    <property type="interactions" value="1"/>
</dbReference>
<dbReference type="KEGG" id="oaa:100075697"/>
<dbReference type="Ensembl" id="ENSOANT00000067707.1">
    <property type="protein sequence ID" value="ENSOANP00000036890.1"/>
    <property type="gene ID" value="ENSOANG00000046150.1"/>
</dbReference>
<dbReference type="GeneID" id="100075697"/>
<name>A0A6I8N7W6_ORNAN</name>
<dbReference type="InParanoid" id="A0A6I8N7W6"/>
<dbReference type="GeneTree" id="ENSGT00390000009883"/>
<dbReference type="PANTHER" id="PTHR35665">
    <property type="entry name" value="PROTEIN LKAAEAR1"/>
    <property type="match status" value="1"/>
</dbReference>
<dbReference type="Bgee" id="ENSOANG00000046150">
    <property type="expression patterns" value="Expressed in testis and 4 other cell types or tissues"/>
</dbReference>
<reference evidence="1" key="2">
    <citation type="submission" date="2025-09" db="UniProtKB">
        <authorList>
            <consortium name="Ensembl"/>
        </authorList>
    </citation>
    <scope>IDENTIFICATION</scope>
    <source>
        <strain evidence="1">Glennie</strain>
    </source>
</reference>
<dbReference type="AlphaFoldDB" id="A0A6I8N7W6"/>